<proteinExistence type="predicted"/>
<dbReference type="Proteomes" id="UP000201252">
    <property type="component" value="Segment"/>
</dbReference>
<keyword evidence="2" id="KW-1185">Reference proteome</keyword>
<gene>
    <name evidence="1" type="ORF">SWZG_00231</name>
</gene>
<reference evidence="1 2" key="1">
    <citation type="submission" date="2010-10" db="EMBL/GenBank/DDBJ databases">
        <title>The Genome Sequence of Synechococcus phage S-SKS1.</title>
        <authorList>
            <consortium name="The Broad Institute Genome Sequencing Platform"/>
            <person name="Henn M.R."/>
            <person name="Clokie M."/>
            <person name="Levin J."/>
            <person name="Malboeuf C."/>
            <person name="Casali M."/>
            <person name="Russ C."/>
            <person name="Lennon N."/>
            <person name="Chapman S.B."/>
            <person name="Erlich R."/>
            <person name="Young S.K."/>
            <person name="Yandava C."/>
            <person name="Zeng Q."/>
            <person name="Alvarado L."/>
            <person name="Anderson S."/>
            <person name="Berlin A."/>
            <person name="Chen Z."/>
            <person name="Freedman E."/>
            <person name="Gellesch M."/>
            <person name="Goldberg J."/>
            <person name="Green L."/>
            <person name="Griggs A."/>
            <person name="Gujja S."/>
            <person name="Heilman E.R."/>
            <person name="Heiman D."/>
            <person name="Hollinger A."/>
            <person name="Howarth C."/>
            <person name="Larson L."/>
            <person name="Mehta T."/>
            <person name="Pearson M."/>
            <person name="Roberts A."/>
            <person name="Ryan E."/>
            <person name="Saif S."/>
            <person name="Shea T."/>
            <person name="Shenoy N."/>
            <person name="Sisk P."/>
            <person name="Stolte C."/>
            <person name="Sykes S."/>
            <person name="White J."/>
            <person name="Haas B."/>
            <person name="Nusbaum C."/>
            <person name="Birren B."/>
        </authorList>
    </citation>
    <scope>NUCLEOTIDE SEQUENCE [LARGE SCALE GENOMIC DNA]</scope>
</reference>
<dbReference type="EMBL" id="HQ633071">
    <property type="protein sequence ID" value="AGH31737.1"/>
    <property type="molecule type" value="Genomic_DNA"/>
</dbReference>
<organism evidence="1 2">
    <name type="scientific">Synechococcus phage S-SKS1</name>
    <dbReference type="NCBI Taxonomy" id="754042"/>
    <lineage>
        <taxon>Viruses</taxon>
        <taxon>Duplodnaviria</taxon>
        <taxon>Heunggongvirae</taxon>
        <taxon>Uroviricota</taxon>
        <taxon>Caudoviricetes</taxon>
        <taxon>Llyrvirus</taxon>
        <taxon>Llyrvirus SSKS1</taxon>
    </lineage>
</organism>
<evidence type="ECO:0000313" key="1">
    <source>
        <dbReference type="EMBL" id="AGH31737.1"/>
    </source>
</evidence>
<dbReference type="RefSeq" id="YP_007674589.1">
    <property type="nucleotide sequence ID" value="NC_020851.1"/>
</dbReference>
<dbReference type="OrthoDB" id="26610at10239"/>
<dbReference type="GeneID" id="15011142"/>
<protein>
    <submittedName>
        <fullName evidence="1">Uncharacterized protein</fullName>
    </submittedName>
</protein>
<dbReference type="KEGG" id="vg:15011142"/>
<sequence>MSQEKNSESDQDLWKIHMKTLMRRKKNMETAQIIDDALYQYYTIEQGKPVPNWRYVKDQDWWVQYLESLGIDPRNP</sequence>
<name>M4R1V2_9CAUD</name>
<accession>M4R1V2</accession>
<evidence type="ECO:0000313" key="2">
    <source>
        <dbReference type="Proteomes" id="UP000201252"/>
    </source>
</evidence>